<dbReference type="AlphaFoldDB" id="A0A646HKB9"/>
<organism evidence="1 2">
    <name type="scientific">Segatella copri</name>
    <dbReference type="NCBI Taxonomy" id="165179"/>
    <lineage>
        <taxon>Bacteria</taxon>
        <taxon>Pseudomonadati</taxon>
        <taxon>Bacteroidota</taxon>
        <taxon>Bacteroidia</taxon>
        <taxon>Bacteroidales</taxon>
        <taxon>Prevotellaceae</taxon>
        <taxon>Segatella</taxon>
    </lineage>
</organism>
<reference evidence="2" key="1">
    <citation type="submission" date="2019-09" db="EMBL/GenBank/DDBJ databases">
        <title>Distinct polysaccharide growth profiles of human intestinal Prevotella copri isolates.</title>
        <authorList>
            <person name="Fehlner-Peach H."/>
            <person name="Magnabosco C."/>
            <person name="Raghavan V."/>
            <person name="Scher J.U."/>
            <person name="Tett A."/>
            <person name="Cox L.M."/>
            <person name="Gottsegen C."/>
            <person name="Watters A."/>
            <person name="Wiltshire- Gordon J.D."/>
            <person name="Segata N."/>
            <person name="Bonneau R."/>
            <person name="Littman D.R."/>
        </authorList>
    </citation>
    <scope>NUCLEOTIDE SEQUENCE [LARGE SCALE GENOMIC DNA]</scope>
    <source>
        <strain evidence="2">iP54</strain>
    </source>
</reference>
<dbReference type="EMBL" id="VZBQ01000098">
    <property type="protein sequence ID" value="MQN89902.1"/>
    <property type="molecule type" value="Genomic_DNA"/>
</dbReference>
<dbReference type="Pfam" id="PF19529">
    <property type="entry name" value="DUF6057"/>
    <property type="match status" value="1"/>
</dbReference>
<evidence type="ECO:0000313" key="2">
    <source>
        <dbReference type="Proteomes" id="UP000420635"/>
    </source>
</evidence>
<evidence type="ECO:0000313" key="1">
    <source>
        <dbReference type="EMBL" id="MQN89902.1"/>
    </source>
</evidence>
<comment type="caution">
    <text evidence="1">The sequence shown here is derived from an EMBL/GenBank/DDBJ whole genome shotgun (WGS) entry which is preliminary data.</text>
</comment>
<gene>
    <name evidence="1" type="ORF">F7D59_08585</name>
</gene>
<proteinExistence type="predicted"/>
<protein>
    <submittedName>
        <fullName evidence="1">Uncharacterized protein</fullName>
    </submittedName>
</protein>
<accession>A0A646HKB9</accession>
<sequence length="564" mass="65641">MSEQQTSQSSFGIYSLYALGAIACFVFFQFFYPYHLFYQEQNQLFLSSWDYLKSYLDKPGWLACLAGDFLTQFYYFRYAGPIILTLCILITGHNVKCAVRDADIQGKKAADIVAFIMMILLVCFSFHYDYRLCSILAIAGGASVFRVSTKLLTSTRMFLKKIEKMDDNPSAAAGLGTAHWVTAFSIIVSVFVCHWFFGNGVWIYGALVFTGCLSHIKKVGTYYRLAALVIPFFLLMLSKRLYFCDFQTLYTYPGFGKLVKPQMDLEKTFAVDCEYYFGNYNKVINIVEKTENPDQYMKFYYNLVMAQNGYLPDNLLRFQSNNLGTFDKLGPDTPTLTTKTLNELYWVLGDMTFCERATMLANVCSPNNRNIRMVKRLAEINLVKGDYAATRKYLRILQKTFVWSRWANRAFSSLGRKATADEKALLQQYIEKRPFINRKDTLRLNENCHTIMCELAESNPNNNIAIDYMLCSDLLLKDMETFKRDYDTYYLKLKNGSYERLYQEALMIYLAGTKAKPEEWAKYIKRQDVLQRFHQYNEERGNQAFSDTYWYYFDKAEVPKLNIN</sequence>
<dbReference type="RefSeq" id="WP_153113817.1">
    <property type="nucleotide sequence ID" value="NZ_VZAS01000147.1"/>
</dbReference>
<dbReference type="Proteomes" id="UP000420635">
    <property type="component" value="Unassembled WGS sequence"/>
</dbReference>
<dbReference type="InterPro" id="IPR045692">
    <property type="entry name" value="DUF6057"/>
</dbReference>
<name>A0A646HKB9_9BACT</name>